<dbReference type="EMBL" id="JBEOZM010000002">
    <property type="protein sequence ID" value="MER6266669.1"/>
    <property type="molecule type" value="Genomic_DNA"/>
</dbReference>
<organism evidence="4 5">
    <name type="scientific">Streptomyces sp. 900105755</name>
    <dbReference type="NCBI Taxonomy" id="3154389"/>
    <lineage>
        <taxon>Bacteria</taxon>
        <taxon>Bacillati</taxon>
        <taxon>Actinomycetota</taxon>
        <taxon>Actinomycetes</taxon>
        <taxon>Kitasatosporales</taxon>
        <taxon>Streptomycetaceae</taxon>
        <taxon>Streptomyces</taxon>
    </lineage>
</organism>
<keyword evidence="2" id="KW-0732">Signal</keyword>
<dbReference type="Proteomes" id="UP001490365">
    <property type="component" value="Unassembled WGS sequence"/>
</dbReference>
<feature type="chain" id="PRO_5045217077" evidence="2">
    <location>
        <begin position="20"/>
        <end position="338"/>
    </location>
</feature>
<dbReference type="GO" id="GO:0016787">
    <property type="term" value="F:hydrolase activity"/>
    <property type="evidence" value="ECO:0007669"/>
    <property type="project" value="UniProtKB-KW"/>
</dbReference>
<dbReference type="Pfam" id="PF07859">
    <property type="entry name" value="Abhydrolase_3"/>
    <property type="match status" value="1"/>
</dbReference>
<dbReference type="InterPro" id="IPR013094">
    <property type="entry name" value="AB_hydrolase_3"/>
</dbReference>
<evidence type="ECO:0000313" key="5">
    <source>
        <dbReference type="Proteomes" id="UP001490365"/>
    </source>
</evidence>
<gene>
    <name evidence="4" type="ORF">ABT211_05125</name>
</gene>
<evidence type="ECO:0000256" key="2">
    <source>
        <dbReference type="SAM" id="SignalP"/>
    </source>
</evidence>
<comment type="caution">
    <text evidence="4">The sequence shown here is derived from an EMBL/GenBank/DDBJ whole genome shotgun (WGS) entry which is preliminary data.</text>
</comment>
<dbReference type="SUPFAM" id="SSF53474">
    <property type="entry name" value="alpha/beta-Hydrolases"/>
    <property type="match status" value="1"/>
</dbReference>
<dbReference type="PANTHER" id="PTHR48081:SF8">
    <property type="entry name" value="ALPHA_BETA HYDROLASE FOLD-3 DOMAIN-CONTAINING PROTEIN-RELATED"/>
    <property type="match status" value="1"/>
</dbReference>
<feature type="signal peptide" evidence="2">
    <location>
        <begin position="1"/>
        <end position="19"/>
    </location>
</feature>
<evidence type="ECO:0000259" key="3">
    <source>
        <dbReference type="Pfam" id="PF07859"/>
    </source>
</evidence>
<dbReference type="InterPro" id="IPR050300">
    <property type="entry name" value="GDXG_lipolytic_enzyme"/>
</dbReference>
<dbReference type="Gene3D" id="3.40.50.1820">
    <property type="entry name" value="alpha/beta hydrolase"/>
    <property type="match status" value="1"/>
</dbReference>
<keyword evidence="5" id="KW-1185">Reference proteome</keyword>
<sequence>MLYPVLGGLGALAALGAAAATNTRRRALAVVPPELRHPALYVPLNLGNAVVRAIVRQVVPLTRTTIRPGVGLERRTVPATDTDPAVNLLIYRAGGHKAPSGALLWIHGGGMVVGAARQSNAWCSRVAEELGLLVVSVDYRLAPENPFPAALNDCYRTLCWLHDNAAELGLDRDRIAVGGESAGGGLAATVVQRAHDTGVPVRFQLLEYPMLDDRTVLRRAPRESDIYTWTPASNRFAWTAYLGRPPQEEDDRPYISAARRADPTGLPPTWIGVGDLDLFCSESVEYARRLREAGVACESRVEPGMYHGADALFDGKVASMTAFRIAMLDALRTALVEL</sequence>
<evidence type="ECO:0000256" key="1">
    <source>
        <dbReference type="ARBA" id="ARBA00022801"/>
    </source>
</evidence>
<dbReference type="RefSeq" id="WP_351955348.1">
    <property type="nucleotide sequence ID" value="NZ_JBEOZM010000002.1"/>
</dbReference>
<name>A0ABV1TAJ8_9ACTN</name>
<dbReference type="PANTHER" id="PTHR48081">
    <property type="entry name" value="AB HYDROLASE SUPERFAMILY PROTEIN C4A8.06C"/>
    <property type="match status" value="1"/>
</dbReference>
<proteinExistence type="predicted"/>
<protein>
    <submittedName>
        <fullName evidence="4">Alpha/beta hydrolase</fullName>
    </submittedName>
</protein>
<feature type="domain" description="Alpha/beta hydrolase fold-3" evidence="3">
    <location>
        <begin position="103"/>
        <end position="308"/>
    </location>
</feature>
<evidence type="ECO:0000313" key="4">
    <source>
        <dbReference type="EMBL" id="MER6266669.1"/>
    </source>
</evidence>
<keyword evidence="1 4" id="KW-0378">Hydrolase</keyword>
<dbReference type="InterPro" id="IPR029058">
    <property type="entry name" value="AB_hydrolase_fold"/>
</dbReference>
<reference evidence="4 5" key="1">
    <citation type="submission" date="2024-06" db="EMBL/GenBank/DDBJ databases">
        <title>The Natural Products Discovery Center: Release of the First 8490 Sequenced Strains for Exploring Actinobacteria Biosynthetic Diversity.</title>
        <authorList>
            <person name="Kalkreuter E."/>
            <person name="Kautsar S.A."/>
            <person name="Yang D."/>
            <person name="Bader C.D."/>
            <person name="Teijaro C.N."/>
            <person name="Fluegel L."/>
            <person name="Davis C.M."/>
            <person name="Simpson J.R."/>
            <person name="Lauterbach L."/>
            <person name="Steele A.D."/>
            <person name="Gui C."/>
            <person name="Meng S."/>
            <person name="Li G."/>
            <person name="Viehrig K."/>
            <person name="Ye F."/>
            <person name="Su P."/>
            <person name="Kiefer A.F."/>
            <person name="Nichols A."/>
            <person name="Cepeda A.J."/>
            <person name="Yan W."/>
            <person name="Fan B."/>
            <person name="Jiang Y."/>
            <person name="Adhikari A."/>
            <person name="Zheng C.-J."/>
            <person name="Schuster L."/>
            <person name="Cowan T.M."/>
            <person name="Smanski M.J."/>
            <person name="Chevrette M.G."/>
            <person name="De Carvalho L.P.S."/>
            <person name="Shen B."/>
        </authorList>
    </citation>
    <scope>NUCLEOTIDE SEQUENCE [LARGE SCALE GENOMIC DNA]</scope>
    <source>
        <strain evidence="4 5">NPDC001694</strain>
    </source>
</reference>
<accession>A0ABV1TAJ8</accession>